<accession>A0A4P6LTL0</accession>
<evidence type="ECO:0000256" key="9">
    <source>
        <dbReference type="RuleBase" id="RU361145"/>
    </source>
</evidence>
<dbReference type="PANTHER" id="PTHR11431:SF127">
    <property type="entry name" value="BACTERIAL NON-HEME FERRITIN"/>
    <property type="match status" value="1"/>
</dbReference>
<feature type="domain" description="Ferritin-like diiron" evidence="10">
    <location>
        <begin position="1"/>
        <end position="145"/>
    </location>
</feature>
<feature type="binding site" evidence="8">
    <location>
        <position position="53"/>
    </location>
    <ligand>
        <name>Fe cation</name>
        <dbReference type="ChEBI" id="CHEBI:24875"/>
        <label>1</label>
    </ligand>
</feature>
<dbReference type="EMBL" id="CP035945">
    <property type="protein sequence ID" value="QBE94965.1"/>
    <property type="molecule type" value="Genomic_DNA"/>
</dbReference>
<keyword evidence="6 8" id="KW-0408">Iron</keyword>
<feature type="binding site" evidence="8">
    <location>
        <position position="127"/>
    </location>
    <ligand>
        <name>Fe cation</name>
        <dbReference type="ChEBI" id="CHEBI:24875"/>
        <label>1</label>
    </ligand>
</feature>
<dbReference type="GO" id="GO:0005829">
    <property type="term" value="C:cytosol"/>
    <property type="evidence" value="ECO:0007669"/>
    <property type="project" value="TreeGrafter"/>
</dbReference>
<organism evidence="11 12">
    <name type="scientific">Blautia producta</name>
    <dbReference type="NCBI Taxonomy" id="33035"/>
    <lineage>
        <taxon>Bacteria</taxon>
        <taxon>Bacillati</taxon>
        <taxon>Bacillota</taxon>
        <taxon>Clostridia</taxon>
        <taxon>Lachnospirales</taxon>
        <taxon>Lachnospiraceae</taxon>
        <taxon>Blautia</taxon>
    </lineage>
</organism>
<dbReference type="Gene3D" id="1.20.1260.10">
    <property type="match status" value="1"/>
</dbReference>
<dbReference type="KEGG" id="bpro:PMF13cell1_00462"/>
<feature type="binding site" evidence="8">
    <location>
        <position position="94"/>
    </location>
    <ligand>
        <name>Fe cation</name>
        <dbReference type="ChEBI" id="CHEBI:24875"/>
        <label>1</label>
    </ligand>
</feature>
<dbReference type="InterPro" id="IPR001519">
    <property type="entry name" value="Ferritin"/>
</dbReference>
<dbReference type="SUPFAM" id="SSF47240">
    <property type="entry name" value="Ferritin-like"/>
    <property type="match status" value="1"/>
</dbReference>
<dbReference type="GO" id="GO:0006826">
    <property type="term" value="P:iron ion transport"/>
    <property type="evidence" value="ECO:0007669"/>
    <property type="project" value="InterPro"/>
</dbReference>
<name>A0A4P6LTL0_9FIRM</name>
<dbReference type="Proteomes" id="UP000289794">
    <property type="component" value="Chromosome"/>
</dbReference>
<evidence type="ECO:0000256" key="4">
    <source>
        <dbReference type="ARBA" id="ARBA00022723"/>
    </source>
</evidence>
<evidence type="ECO:0000256" key="3">
    <source>
        <dbReference type="ARBA" id="ARBA00022434"/>
    </source>
</evidence>
<dbReference type="InterPro" id="IPR041719">
    <property type="entry name" value="Ferritin_prok"/>
</dbReference>
<dbReference type="Pfam" id="PF00210">
    <property type="entry name" value="Ferritin"/>
    <property type="match status" value="1"/>
</dbReference>
<dbReference type="RefSeq" id="WP_130179682.1">
    <property type="nucleotide sequence ID" value="NZ_CP035945.1"/>
</dbReference>
<dbReference type="InterPro" id="IPR012347">
    <property type="entry name" value="Ferritin-like"/>
</dbReference>
<feature type="binding site" evidence="8">
    <location>
        <position position="50"/>
    </location>
    <ligand>
        <name>Fe cation</name>
        <dbReference type="ChEBI" id="CHEBI:24875"/>
        <label>1</label>
    </ligand>
</feature>
<sequence length="170" mass="20309">MLEKKIVELINEQINKEFYSAYLYLDFANHYQQQGLDGFANWYDVQAQEERDHAMLMRTYLQNNGETVLLKAIEKPNRIYRNIEDPLKLSLEHEQYITSSINNIYHEASENNDYRTMQFYDWFIKEQGEEEKNADDLIRKYELFGNDSKGLYELNQELLGRIYSAPNLAL</sequence>
<evidence type="ECO:0000256" key="6">
    <source>
        <dbReference type="ARBA" id="ARBA00023004"/>
    </source>
</evidence>
<evidence type="ECO:0000256" key="8">
    <source>
        <dbReference type="PIRSR" id="PIRSR601519-1"/>
    </source>
</evidence>
<keyword evidence="9" id="KW-0963">Cytoplasm</keyword>
<keyword evidence="5 11" id="KW-0560">Oxidoreductase</keyword>
<keyword evidence="3 9" id="KW-0409">Iron storage</keyword>
<dbReference type="GO" id="GO:0004322">
    <property type="term" value="F:ferroxidase activity"/>
    <property type="evidence" value="ECO:0007669"/>
    <property type="project" value="TreeGrafter"/>
</dbReference>
<evidence type="ECO:0000256" key="1">
    <source>
        <dbReference type="ARBA" id="ARBA00002485"/>
    </source>
</evidence>
<dbReference type="InterPro" id="IPR008331">
    <property type="entry name" value="Ferritin_DPS_dom"/>
</dbReference>
<dbReference type="PANTHER" id="PTHR11431">
    <property type="entry name" value="FERRITIN"/>
    <property type="match status" value="1"/>
</dbReference>
<protein>
    <recommendedName>
        <fullName evidence="9">Ferritin</fullName>
        <ecNumber evidence="9">1.16.3.2</ecNumber>
    </recommendedName>
</protein>
<evidence type="ECO:0000256" key="2">
    <source>
        <dbReference type="ARBA" id="ARBA00006950"/>
    </source>
</evidence>
<dbReference type="InterPro" id="IPR009040">
    <property type="entry name" value="Ferritin-like_diiron"/>
</dbReference>
<dbReference type="GO" id="GO:0042802">
    <property type="term" value="F:identical protein binding"/>
    <property type="evidence" value="ECO:0007669"/>
    <property type="project" value="UniProtKB-ARBA"/>
</dbReference>
<evidence type="ECO:0000313" key="11">
    <source>
        <dbReference type="EMBL" id="QBE94965.1"/>
    </source>
</evidence>
<dbReference type="GO" id="GO:0008198">
    <property type="term" value="F:ferrous iron binding"/>
    <property type="evidence" value="ECO:0007669"/>
    <property type="project" value="TreeGrafter"/>
</dbReference>
<comment type="subcellular location">
    <subcellularLocation>
        <location evidence="9">Cytoplasm</location>
    </subcellularLocation>
</comment>
<comment type="function">
    <text evidence="1 9">Iron-storage protein.</text>
</comment>
<comment type="similarity">
    <text evidence="2 9">Belongs to the ferritin family. Prokaryotic subfamily.</text>
</comment>
<proteinExistence type="inferred from homology"/>
<evidence type="ECO:0000259" key="10">
    <source>
        <dbReference type="PROSITE" id="PS50905"/>
    </source>
</evidence>
<dbReference type="GO" id="GO:0008199">
    <property type="term" value="F:ferric iron binding"/>
    <property type="evidence" value="ECO:0007669"/>
    <property type="project" value="InterPro"/>
</dbReference>
<keyword evidence="4 8" id="KW-0479">Metal-binding</keyword>
<evidence type="ECO:0000313" key="12">
    <source>
        <dbReference type="Proteomes" id="UP000289794"/>
    </source>
</evidence>
<dbReference type="EC" id="1.16.3.2" evidence="9"/>
<reference evidence="11 12" key="1">
    <citation type="submission" date="2019-01" db="EMBL/GenBank/DDBJ databases">
        <title>PMF-metabolizing Aryl O-demethylase.</title>
        <authorList>
            <person name="Kim M."/>
        </authorList>
    </citation>
    <scope>NUCLEOTIDE SEQUENCE [LARGE SCALE GENOMIC DNA]</scope>
    <source>
        <strain evidence="11 12">PMF1</strain>
    </source>
</reference>
<evidence type="ECO:0000256" key="5">
    <source>
        <dbReference type="ARBA" id="ARBA00023002"/>
    </source>
</evidence>
<dbReference type="PROSITE" id="PS50905">
    <property type="entry name" value="FERRITIN_LIKE"/>
    <property type="match status" value="1"/>
</dbReference>
<dbReference type="CDD" id="cd01055">
    <property type="entry name" value="Nonheme_Ferritin"/>
    <property type="match status" value="1"/>
</dbReference>
<dbReference type="AlphaFoldDB" id="A0A4P6LTL0"/>
<feature type="binding site" evidence="8">
    <location>
        <position position="17"/>
    </location>
    <ligand>
        <name>Fe cation</name>
        <dbReference type="ChEBI" id="CHEBI:24875"/>
        <label>1</label>
    </ligand>
</feature>
<evidence type="ECO:0000256" key="7">
    <source>
        <dbReference type="ARBA" id="ARBA00048035"/>
    </source>
</evidence>
<comment type="catalytic activity">
    <reaction evidence="7 9">
        <text>4 Fe(2+) + O2 + 6 H2O = 4 iron(III) oxide-hydroxide + 12 H(+)</text>
        <dbReference type="Rhea" id="RHEA:11972"/>
        <dbReference type="ChEBI" id="CHEBI:15377"/>
        <dbReference type="ChEBI" id="CHEBI:15378"/>
        <dbReference type="ChEBI" id="CHEBI:15379"/>
        <dbReference type="ChEBI" id="CHEBI:29033"/>
        <dbReference type="ChEBI" id="CHEBI:78619"/>
        <dbReference type="EC" id="1.16.3.2"/>
    </reaction>
</comment>
<gene>
    <name evidence="11" type="primary">ftn_1</name>
    <name evidence="11" type="ORF">PMF13cell1_00462</name>
</gene>
<dbReference type="GO" id="GO:0006879">
    <property type="term" value="P:intracellular iron ion homeostasis"/>
    <property type="evidence" value="ECO:0007669"/>
    <property type="project" value="UniProtKB-KW"/>
</dbReference>
<dbReference type="FunFam" id="1.20.1260.10:FF:000001">
    <property type="entry name" value="Non-heme ferritin"/>
    <property type="match status" value="1"/>
</dbReference>
<dbReference type="InterPro" id="IPR009078">
    <property type="entry name" value="Ferritin-like_SF"/>
</dbReference>